<dbReference type="EMBL" id="JAKMXF010000099">
    <property type="protein sequence ID" value="KAI6658318.1"/>
    <property type="molecule type" value="Genomic_DNA"/>
</dbReference>
<dbReference type="SUPFAM" id="SSF101447">
    <property type="entry name" value="Formin homology 2 domain (FH2 domain)"/>
    <property type="match status" value="1"/>
</dbReference>
<organism evidence="1 2">
    <name type="scientific">Oopsacas minuta</name>
    <dbReference type="NCBI Taxonomy" id="111878"/>
    <lineage>
        <taxon>Eukaryota</taxon>
        <taxon>Metazoa</taxon>
        <taxon>Porifera</taxon>
        <taxon>Hexactinellida</taxon>
        <taxon>Hexasterophora</taxon>
        <taxon>Lyssacinosida</taxon>
        <taxon>Leucopsacidae</taxon>
        <taxon>Oopsacas</taxon>
    </lineage>
</organism>
<dbReference type="Proteomes" id="UP001165289">
    <property type="component" value="Unassembled WGS sequence"/>
</dbReference>
<evidence type="ECO:0000313" key="2">
    <source>
        <dbReference type="Proteomes" id="UP001165289"/>
    </source>
</evidence>
<sequence length="920" mass="104038">MNRRFEIRSSTKFNDSLPVFQRIQRFEEKNISKPAIHESNSNSKDTVRARLFQNQYMENNENGNSFETEIRPNDTNVIQLSHAKVTVDCVSPGGINSNNKSKSLQPCIETDKATFYVATSCQSNLRSSTKYTDTPDMNNSIGKTIPLPSVFNSSTFNIREDSIHKTDLICKPKEASGIFSEKPKTNVQFRNTSTSRINLNDSPHPDIHTQTNPRIFPIEKVQSNISINPVSSQLEKSENFSFTNKKAKNIYKPLSNRQTRYPVPSRSEHLQGSSTIRSFHQIKLKTNSSLNEASAKDGFPFQTHQNVKTVNNISDISLPNDKIRGSALNVNTIMDSINATSISKSTIGIKRLHSPNPIVSSNRTKSQTRIFVPEKMDFSQLSSDVHINAALKGCKTNNLDCHYKQTKAQVQHLNEIDNPRDCGIDNSVSDCLDIDAFDGAKCSTRSSHKTLSKQENILKRNNLTNDQNTININSTSSQNISTQATKLEHRKNIKTNVNESLPTFKANLPLGNNDNTPNLFITDIPNSKCQPSNYLDPVIPISILPEITVDPNIDNSNTESLTNFVTDKSLISNSVNLYNSHIEYSQLSDPNNFLSLNDNTPLSFARNDLQNWIKHTIDVKDAVTAAYLISSHIFEKTSHSIAQRHALERKEIQHVINDYKSRLSALLETNNDLLKKVNIMTFENRTTCTSSLQQEICHHPKVHRVISLPTRLSVLNSQFNVSPKDTVGEFSKSESNHNLVDNHEDSIGNFSSSKYFTLICPPPPPDLPEVMLKSIPPPPPNLPDLQDLSKTFMNHTELSTCMFQTLKLNKKQTMMKPLHWKRLCLPGRKNKFEIIWRSLPKPKIKSIELTLFEELFSKHKSRKNFKSMTNLKSHSTTVEEILPPNISRQVGVIFKNIQSVDIHLEDIAEMLYSGILRHRI</sequence>
<reference evidence="1 2" key="1">
    <citation type="journal article" date="2023" name="BMC Biol.">
        <title>The compact genome of the sponge Oopsacas minuta (Hexactinellida) is lacking key metazoan core genes.</title>
        <authorList>
            <person name="Santini S."/>
            <person name="Schenkelaars Q."/>
            <person name="Jourda C."/>
            <person name="Duchesne M."/>
            <person name="Belahbib H."/>
            <person name="Rocher C."/>
            <person name="Selva M."/>
            <person name="Riesgo A."/>
            <person name="Vervoort M."/>
            <person name="Leys S.P."/>
            <person name="Kodjabachian L."/>
            <person name="Le Bivic A."/>
            <person name="Borchiellini C."/>
            <person name="Claverie J.M."/>
            <person name="Renard E."/>
        </authorList>
    </citation>
    <scope>NUCLEOTIDE SEQUENCE [LARGE SCALE GENOMIC DNA]</scope>
    <source>
        <strain evidence="1">SPO-2</strain>
    </source>
</reference>
<keyword evidence="2" id="KW-1185">Reference proteome</keyword>
<name>A0AAV7KAX4_9METZ</name>
<proteinExistence type="predicted"/>
<comment type="caution">
    <text evidence="1">The sequence shown here is derived from an EMBL/GenBank/DDBJ whole genome shotgun (WGS) entry which is preliminary data.</text>
</comment>
<dbReference type="AlphaFoldDB" id="A0AAV7KAX4"/>
<gene>
    <name evidence="1" type="ORF">LOD99_15587</name>
</gene>
<protein>
    <submittedName>
        <fullName evidence="1">Uncharacterized protein</fullName>
    </submittedName>
</protein>
<accession>A0AAV7KAX4</accession>
<evidence type="ECO:0000313" key="1">
    <source>
        <dbReference type="EMBL" id="KAI6658318.1"/>
    </source>
</evidence>